<dbReference type="Pfam" id="PF20256">
    <property type="entry name" value="MoCoBD_2"/>
    <property type="match status" value="1"/>
</dbReference>
<dbReference type="InterPro" id="IPR037165">
    <property type="entry name" value="AldOxase/xan_DH_Mopterin-bd_sf"/>
</dbReference>
<organism evidence="4 5">
    <name type="scientific">Roseicella frigidaeris</name>
    <dbReference type="NCBI Taxonomy" id="2230885"/>
    <lineage>
        <taxon>Bacteria</taxon>
        <taxon>Pseudomonadati</taxon>
        <taxon>Pseudomonadota</taxon>
        <taxon>Alphaproteobacteria</taxon>
        <taxon>Acetobacterales</taxon>
        <taxon>Roseomonadaceae</taxon>
        <taxon>Roseicella</taxon>
    </lineage>
</organism>
<dbReference type="OrthoDB" id="7374166at2"/>
<proteinExistence type="predicted"/>
<evidence type="ECO:0000259" key="3">
    <source>
        <dbReference type="SMART" id="SM01008"/>
    </source>
</evidence>
<keyword evidence="1" id="KW-0500">Molybdenum</keyword>
<dbReference type="RefSeq" id="WP_111469519.1">
    <property type="nucleotide sequence ID" value="NZ_QLIX01000005.1"/>
</dbReference>
<evidence type="ECO:0000256" key="2">
    <source>
        <dbReference type="ARBA" id="ARBA00023002"/>
    </source>
</evidence>
<evidence type="ECO:0000313" key="4">
    <source>
        <dbReference type="EMBL" id="RAI59262.1"/>
    </source>
</evidence>
<dbReference type="PANTHER" id="PTHR11908">
    <property type="entry name" value="XANTHINE DEHYDROGENASE"/>
    <property type="match status" value="1"/>
</dbReference>
<dbReference type="SUPFAM" id="SSF56003">
    <property type="entry name" value="Molybdenum cofactor-binding domain"/>
    <property type="match status" value="1"/>
</dbReference>
<dbReference type="EMBL" id="QLIX01000005">
    <property type="protein sequence ID" value="RAI59262.1"/>
    <property type="molecule type" value="Genomic_DNA"/>
</dbReference>
<dbReference type="InterPro" id="IPR000674">
    <property type="entry name" value="Ald_Oxase/Xan_DH_a/b"/>
</dbReference>
<dbReference type="InterPro" id="IPR016208">
    <property type="entry name" value="Ald_Oxase/xanthine_DH-like"/>
</dbReference>
<dbReference type="Pfam" id="PF02738">
    <property type="entry name" value="MoCoBD_1"/>
    <property type="match status" value="1"/>
</dbReference>
<evidence type="ECO:0000256" key="1">
    <source>
        <dbReference type="ARBA" id="ARBA00022505"/>
    </source>
</evidence>
<dbReference type="GO" id="GO:0016491">
    <property type="term" value="F:oxidoreductase activity"/>
    <property type="evidence" value="ECO:0007669"/>
    <property type="project" value="UniProtKB-KW"/>
</dbReference>
<evidence type="ECO:0000313" key="5">
    <source>
        <dbReference type="Proteomes" id="UP000249065"/>
    </source>
</evidence>
<protein>
    <submittedName>
        <fullName evidence="4">Xanthine dehydrogenase family protein molybdopterin-binding subunit</fullName>
    </submittedName>
</protein>
<dbReference type="Pfam" id="PF01315">
    <property type="entry name" value="Ald_Xan_dh_C"/>
    <property type="match status" value="1"/>
</dbReference>
<sequence length="771" mass="80516">MIGESRRRVEDARFLTGEGRYVADLVPAGALHAVLLRSPHAHARLRGLDAAAARGMPGVALVLTGEDLAAEGIGPLPCPAVVQTIGPLIIPERHALARGAVRHVGEPVAIVVAESLAAARDAAEAIEVDYAPLPAVVDSRAALAAGAPQIWPEAPGNRAFRFERGDRAATEAGFAAAARIVELDLVNNRVHAAPIEPRGAVAAWDGARFELLLAGMGVHGLRRQLATVFGLPEPAFHLRCPDVGGGFGLKNFLFPEHVALLAAARRLGRPVAWIGAPSEEFQGAVHGRDLQGTARLALDAEGRFLALQARLAADTGAYCSAHGPACPTNSVSTAIGGIYAIPAILLEVEGAFTNSLPVDAYRGAGKPEANYLTERLVEAAARATSLDPVAIRRRNAIAAFPYRSATGMLMDTGRFQANLADLEALLDREGFAARRAESAARGRLRGLGIACFLETSRGAPQEWAALRFARDGMVDIVIGTQSNGQGHETSFPQIAAAWLGLEESRFRLVQADSDAVAFGNGHGGARSLHVGGTALVMALEQVIAKARRLAAHLLQVAPDSVEFAEGCFTVPANGQALTLEALIEASHDPADLPEGMPPGLDAEAKNLSELVTFPSGAHAAEVEIDPETGAVALLRYQAVDDYGCLVNPMLTAGQVQGGLAQGIGQALQERIAYDPESGQLLSASFMDYALPRAADLPDLAIAFGEEPTRSNPLGVKGVGQAGAIGAPQTVMHAVLDALRPLGVTGLQMPATPEAVWRAIRAAGRALPQPRG</sequence>
<dbReference type="Gene3D" id="3.90.1170.50">
    <property type="entry name" value="Aldehyde oxidase/xanthine dehydrogenase, a/b hammerhead"/>
    <property type="match status" value="1"/>
</dbReference>
<reference evidence="5" key="1">
    <citation type="submission" date="2018-06" db="EMBL/GenBank/DDBJ databases">
        <authorList>
            <person name="Khan S.A."/>
        </authorList>
    </citation>
    <scope>NUCLEOTIDE SEQUENCE [LARGE SCALE GENOMIC DNA]</scope>
    <source>
        <strain evidence="5">DB-1506</strain>
    </source>
</reference>
<keyword evidence="2" id="KW-0560">Oxidoreductase</keyword>
<dbReference type="Gene3D" id="3.30.365.10">
    <property type="entry name" value="Aldehyde oxidase/xanthine dehydrogenase, molybdopterin binding domain"/>
    <property type="match status" value="4"/>
</dbReference>
<dbReference type="InterPro" id="IPR046867">
    <property type="entry name" value="AldOxase/xan_DH_MoCoBD2"/>
</dbReference>
<dbReference type="InterPro" id="IPR008274">
    <property type="entry name" value="AldOxase/xan_DH_MoCoBD1"/>
</dbReference>
<gene>
    <name evidence="4" type="ORF">DOO78_09525</name>
</gene>
<comment type="caution">
    <text evidence="4">The sequence shown here is derived from an EMBL/GenBank/DDBJ whole genome shotgun (WGS) entry which is preliminary data.</text>
</comment>
<accession>A0A327MAB7</accession>
<keyword evidence="5" id="KW-1185">Reference proteome</keyword>
<dbReference type="GO" id="GO:0005506">
    <property type="term" value="F:iron ion binding"/>
    <property type="evidence" value="ECO:0007669"/>
    <property type="project" value="InterPro"/>
</dbReference>
<dbReference type="SMART" id="SM01008">
    <property type="entry name" value="Ald_Xan_dh_C"/>
    <property type="match status" value="1"/>
</dbReference>
<dbReference type="Proteomes" id="UP000249065">
    <property type="component" value="Unassembled WGS sequence"/>
</dbReference>
<feature type="domain" description="Aldehyde oxidase/xanthine dehydrogenase a/b hammerhead" evidence="3">
    <location>
        <begin position="16"/>
        <end position="134"/>
    </location>
</feature>
<dbReference type="InterPro" id="IPR036856">
    <property type="entry name" value="Ald_Oxase/Xan_DH_a/b_sf"/>
</dbReference>
<name>A0A327MAB7_9PROT</name>
<dbReference type="PANTHER" id="PTHR11908:SF132">
    <property type="entry name" value="ALDEHYDE OXIDASE 1-RELATED"/>
    <property type="match status" value="1"/>
</dbReference>
<dbReference type="AlphaFoldDB" id="A0A327MAB7"/>
<dbReference type="SUPFAM" id="SSF54665">
    <property type="entry name" value="CO dehydrogenase molybdoprotein N-domain-like"/>
    <property type="match status" value="1"/>
</dbReference>